<name>A0A2T3APY8_AMORE</name>
<dbReference type="Pfam" id="PF00664">
    <property type="entry name" value="ABC_membrane"/>
    <property type="match status" value="2"/>
</dbReference>
<dbReference type="GO" id="GO:0005524">
    <property type="term" value="F:ATP binding"/>
    <property type="evidence" value="ECO:0007669"/>
    <property type="project" value="UniProtKB-KW"/>
</dbReference>
<keyword evidence="4 10" id="KW-0812">Transmembrane</keyword>
<keyword evidence="8 10" id="KW-0472">Membrane</keyword>
<evidence type="ECO:0000256" key="9">
    <source>
        <dbReference type="ARBA" id="ARBA00023180"/>
    </source>
</evidence>
<dbReference type="SUPFAM" id="SSF52540">
    <property type="entry name" value="P-loop containing nucleoside triphosphate hydrolases"/>
    <property type="match status" value="2"/>
</dbReference>
<dbReference type="CDD" id="cd03250">
    <property type="entry name" value="ABCC_MRP_domain1"/>
    <property type="match status" value="1"/>
</dbReference>
<keyword evidence="14" id="KW-1185">Reference proteome</keyword>
<dbReference type="Gene3D" id="1.20.1560.10">
    <property type="entry name" value="ABC transporter type 1, transmembrane domain"/>
    <property type="match status" value="2"/>
</dbReference>
<dbReference type="InParanoid" id="A0A2T3APY8"/>
<feature type="transmembrane region" description="Helical" evidence="10">
    <location>
        <begin position="282"/>
        <end position="302"/>
    </location>
</feature>
<feature type="transmembrane region" description="Helical" evidence="10">
    <location>
        <begin position="895"/>
        <end position="917"/>
    </location>
</feature>
<dbReference type="FunFam" id="1.20.1560.10:FF:000066">
    <property type="entry name" value="ABC multidrug transporter (Eurofung)"/>
    <property type="match status" value="1"/>
</dbReference>
<feature type="transmembrane region" description="Helical" evidence="10">
    <location>
        <begin position="937"/>
        <end position="963"/>
    </location>
</feature>
<feature type="domain" description="ABC transmembrane type-1" evidence="12">
    <location>
        <begin position="282"/>
        <end position="559"/>
    </location>
</feature>
<dbReference type="SMART" id="SM00382">
    <property type="entry name" value="AAA"/>
    <property type="match status" value="2"/>
</dbReference>
<reference evidence="13 14" key="1">
    <citation type="journal article" date="2018" name="New Phytol.">
        <title>Comparative genomics and transcriptomics depict ericoid mycorrhizal fungi as versatile saprotrophs and plant mutualists.</title>
        <authorList>
            <person name="Martino E."/>
            <person name="Morin E."/>
            <person name="Grelet G.A."/>
            <person name="Kuo A."/>
            <person name="Kohler A."/>
            <person name="Daghino S."/>
            <person name="Barry K.W."/>
            <person name="Cichocki N."/>
            <person name="Clum A."/>
            <person name="Dockter R.B."/>
            <person name="Hainaut M."/>
            <person name="Kuo R.C."/>
            <person name="LaButti K."/>
            <person name="Lindahl B.D."/>
            <person name="Lindquist E.A."/>
            <person name="Lipzen A."/>
            <person name="Khouja H.R."/>
            <person name="Magnuson J."/>
            <person name="Murat C."/>
            <person name="Ohm R.A."/>
            <person name="Singer S.W."/>
            <person name="Spatafora J.W."/>
            <person name="Wang M."/>
            <person name="Veneault-Fourrey C."/>
            <person name="Henrissat B."/>
            <person name="Grigoriev I.V."/>
            <person name="Martin F.M."/>
            <person name="Perotto S."/>
        </authorList>
    </citation>
    <scope>NUCLEOTIDE SEQUENCE [LARGE SCALE GENOMIC DNA]</scope>
    <source>
        <strain evidence="13 14">ATCC 22711</strain>
    </source>
</reference>
<dbReference type="InterPro" id="IPR056227">
    <property type="entry name" value="TMD0_ABC"/>
</dbReference>
<feature type="domain" description="ABC transporter" evidence="11">
    <location>
        <begin position="1219"/>
        <end position="1449"/>
    </location>
</feature>
<evidence type="ECO:0000256" key="4">
    <source>
        <dbReference type="ARBA" id="ARBA00022692"/>
    </source>
</evidence>
<dbReference type="OrthoDB" id="6500128at2759"/>
<keyword evidence="7 10" id="KW-1133">Transmembrane helix</keyword>
<dbReference type="GO" id="GO:0016887">
    <property type="term" value="F:ATP hydrolysis activity"/>
    <property type="evidence" value="ECO:0007669"/>
    <property type="project" value="InterPro"/>
</dbReference>
<feature type="transmembrane region" description="Helical" evidence="10">
    <location>
        <begin position="410"/>
        <end position="431"/>
    </location>
</feature>
<feature type="transmembrane region" description="Helical" evidence="10">
    <location>
        <begin position="79"/>
        <end position="100"/>
    </location>
</feature>
<dbReference type="PROSITE" id="PS50929">
    <property type="entry name" value="ABC_TM1F"/>
    <property type="match status" value="2"/>
</dbReference>
<dbReference type="PANTHER" id="PTHR24223:SF399">
    <property type="entry name" value="ABC TRANSPORTER ATNG"/>
    <property type="match status" value="1"/>
</dbReference>
<dbReference type="FunFam" id="3.40.50.300:FF:000838">
    <property type="entry name" value="ABC multidrug transporter (Eurofung)"/>
    <property type="match status" value="1"/>
</dbReference>
<dbReference type="GO" id="GO:0005886">
    <property type="term" value="C:plasma membrane"/>
    <property type="evidence" value="ECO:0007669"/>
    <property type="project" value="UniProtKB-SubCell"/>
</dbReference>
<dbReference type="Pfam" id="PF24357">
    <property type="entry name" value="TMD0_ABC"/>
    <property type="match status" value="1"/>
</dbReference>
<dbReference type="PROSITE" id="PS00211">
    <property type="entry name" value="ABC_TRANSPORTER_1"/>
    <property type="match status" value="1"/>
</dbReference>
<keyword evidence="9" id="KW-0325">Glycoprotein</keyword>
<dbReference type="PANTHER" id="PTHR24223">
    <property type="entry name" value="ATP-BINDING CASSETTE SUB-FAMILY C"/>
    <property type="match status" value="1"/>
</dbReference>
<evidence type="ECO:0000256" key="7">
    <source>
        <dbReference type="ARBA" id="ARBA00022989"/>
    </source>
</evidence>
<dbReference type="Gene3D" id="3.40.50.300">
    <property type="entry name" value="P-loop containing nucleotide triphosphate hydrolases"/>
    <property type="match status" value="2"/>
</dbReference>
<evidence type="ECO:0000256" key="10">
    <source>
        <dbReference type="SAM" id="Phobius"/>
    </source>
</evidence>
<dbReference type="EMBL" id="KZ679019">
    <property type="protein sequence ID" value="PSS07069.1"/>
    <property type="molecule type" value="Genomic_DNA"/>
</dbReference>
<dbReference type="InterPro" id="IPR044726">
    <property type="entry name" value="ABCC_6TM_D2"/>
</dbReference>
<dbReference type="InterPro" id="IPR017871">
    <property type="entry name" value="ABC_transporter-like_CS"/>
</dbReference>
<dbReference type="InterPro" id="IPR003439">
    <property type="entry name" value="ABC_transporter-like_ATP-bd"/>
</dbReference>
<feature type="transmembrane region" description="Helical" evidence="10">
    <location>
        <begin position="1124"/>
        <end position="1145"/>
    </location>
</feature>
<dbReference type="GeneID" id="36575242"/>
<dbReference type="RefSeq" id="XP_024716725.1">
    <property type="nucleotide sequence ID" value="XM_024867161.1"/>
</dbReference>
<feature type="domain" description="ABC transporter" evidence="11">
    <location>
        <begin position="620"/>
        <end position="849"/>
    </location>
</feature>
<dbReference type="InterPro" id="IPR050173">
    <property type="entry name" value="ABC_transporter_C-like"/>
</dbReference>
<dbReference type="CDD" id="cd03244">
    <property type="entry name" value="ABCC_MRP_domain2"/>
    <property type="match status" value="1"/>
</dbReference>
<evidence type="ECO:0000313" key="13">
    <source>
        <dbReference type="EMBL" id="PSS07069.1"/>
    </source>
</evidence>
<evidence type="ECO:0000256" key="1">
    <source>
        <dbReference type="ARBA" id="ARBA00004651"/>
    </source>
</evidence>
<dbReference type="InterPro" id="IPR011527">
    <property type="entry name" value="ABC1_TM_dom"/>
</dbReference>
<evidence type="ECO:0008006" key="15">
    <source>
        <dbReference type="Google" id="ProtNLM"/>
    </source>
</evidence>
<dbReference type="GO" id="GO:0140359">
    <property type="term" value="F:ABC-type transporter activity"/>
    <property type="evidence" value="ECO:0007669"/>
    <property type="project" value="InterPro"/>
</dbReference>
<dbReference type="SUPFAM" id="SSF90123">
    <property type="entry name" value="ABC transporter transmembrane region"/>
    <property type="match status" value="2"/>
</dbReference>
<feature type="transmembrane region" description="Helical" evidence="10">
    <location>
        <begin position="314"/>
        <end position="335"/>
    </location>
</feature>
<feature type="transmembrane region" description="Helical" evidence="10">
    <location>
        <begin position="1040"/>
        <end position="1060"/>
    </location>
</feature>
<dbReference type="FunFam" id="1.20.1560.10:FF:000055">
    <property type="entry name" value="ABC multidrug transporter (Eurofung)"/>
    <property type="match status" value="1"/>
</dbReference>
<dbReference type="PROSITE" id="PS50893">
    <property type="entry name" value="ABC_TRANSPORTER_2"/>
    <property type="match status" value="2"/>
</dbReference>
<dbReference type="Proteomes" id="UP000241818">
    <property type="component" value="Unassembled WGS sequence"/>
</dbReference>
<evidence type="ECO:0000313" key="14">
    <source>
        <dbReference type="Proteomes" id="UP000241818"/>
    </source>
</evidence>
<dbReference type="InterPro" id="IPR027417">
    <property type="entry name" value="P-loop_NTPase"/>
</dbReference>
<evidence type="ECO:0000256" key="8">
    <source>
        <dbReference type="ARBA" id="ARBA00023136"/>
    </source>
</evidence>
<sequence>MASNLTLNGTIADALASDCAFGPASSTRDFDFTLTFEQSILSILPSALLFLIAPLRLIQLSRRTSRTLPHVGHAFKTTAAAINLALQLTLVILWSSSPLIRPGTSIPSAVLSFVNSGIILILSYLEDKKATRPSTVLNIYLLLSILLDASQVRTLWLIDYDHVAAVQSAAIGIKIVMLLLEARSKVPHLMGPYKDYPPEATSGIWNLSFVWWLNRLFATGFRKLMTTQDLFDIDRDLTSEVLGDTLQNAWDKRETPEGSYALPKVVAWYFRWNLLAAAFPRLCMIGFNFAQPFLIASAINYLEGPSVTQNKNDGYGLIGAAFLIYFGITMSTVHFKQQFSRVTTMFRGGMISLLYNKTLCLQEGASTESAVLTLMTTDIDNIIEFLEKINNIWAGSVEIAIGTWLLERQLGATCVVPLIVTLICVIGQGWVAKAIGKDQQRWNEAIQQRVKNTSSMLGSMKAIKLSGLVENTSSNIQSEREQELKTSRPFFWGIMWLNGLASLPRIWAPVISFIVFAIQAKVKGTGSLTTVQAFASLSIITLVTSPAEELLAVVPQIAAALGCFNRLQAYLTSPSRQDSRLQLFSRKSSLPSIPHEKGHGDLVPSSIPPKILQQPLAIIVEKATIFPAPNATAAAITDASFTVEDGSLTVLLGPVGSGKTSLIKAVLGELTCKSGSISVASEGIAFCSQSPWLLNTSVKESICGPIGSEIDQEWYETVLHACALDQDVLQWPDGDQSLIGSKGLTLSGGQKQRVALARAVYARQHTVLLDDIFSTLDAKTQEMISTRLLTKEGLFRRLQTTVVLVTHNARCLRLADKIVVLDSSGRSIMQGTYDELSQREGFLNYTTTESNESTDKVVVPIPNSNQKSDEASQGAKTDTIMELTRRTGDLKVYYYYIRNVMPLLWVGFVVVTALVAFAENFPFVWLNWWTQAGGQKLSLYLPVYAVLALMASILSILSIWVVFLNLMPQAAIRLHQILLNSVIHAPLSFFASTDTGVTLNRFAQDMSLVDLPLPIALLTVFGSLFSCIAKVALISTGSSYMALTIPFTLIAIYLIQDVYLKTSRQLRYLDLENKSPLYSHFIETLDGLATIRAFGWEHKAKETQNRKLDHSQRPYYMLLCVQRWLNLVLNLMVTALAVIVMALAVNLKSTTTAGLLGLALNNILGFNDSISTLVTSWTSLETSLGAIARVKTFAETTPSEDKPGDVCEPPSEWPARGSIEINCVSATYGTSVSALNGISMSIAPGQKIGICGRTGSGKSSLLLTLLRLLPVSSGSITIDGLDISTISHQVLRQRLTAIPQESFILPGTVSANADPLGLASDAEIISALTRIGIWDALESRSGLDTVLLENPLSQGQHQLLGLARAMLRKSSVLIIDEATSSVDGETDRMIQQVIRERFKECTVISIAHRLNTIIDYDKIAVMDGGKLVEFDTPENLLARESLFKEMYRA</sequence>
<feature type="transmembrane region" description="Helical" evidence="10">
    <location>
        <begin position="39"/>
        <end position="58"/>
    </location>
</feature>
<dbReference type="InterPro" id="IPR044746">
    <property type="entry name" value="ABCC_6TM_D1"/>
</dbReference>
<dbReference type="STRING" id="857342.A0A2T3APY8"/>
<dbReference type="InterPro" id="IPR036640">
    <property type="entry name" value="ABC1_TM_sf"/>
</dbReference>
<gene>
    <name evidence="13" type="ORF">M430DRAFT_37672</name>
</gene>
<dbReference type="InterPro" id="IPR003593">
    <property type="entry name" value="AAA+_ATPase"/>
</dbReference>
<comment type="subcellular location">
    <subcellularLocation>
        <location evidence="1">Cell membrane</location>
        <topology evidence="1">Multi-pass membrane protein</topology>
    </subcellularLocation>
</comment>
<evidence type="ECO:0000256" key="6">
    <source>
        <dbReference type="ARBA" id="ARBA00022840"/>
    </source>
</evidence>
<feature type="transmembrane region" description="Helical" evidence="10">
    <location>
        <begin position="490"/>
        <end position="518"/>
    </location>
</feature>
<keyword evidence="2" id="KW-0813">Transport</keyword>
<organism evidence="13 14">
    <name type="scientific">Amorphotheca resinae ATCC 22711</name>
    <dbReference type="NCBI Taxonomy" id="857342"/>
    <lineage>
        <taxon>Eukaryota</taxon>
        <taxon>Fungi</taxon>
        <taxon>Dikarya</taxon>
        <taxon>Ascomycota</taxon>
        <taxon>Pezizomycotina</taxon>
        <taxon>Leotiomycetes</taxon>
        <taxon>Helotiales</taxon>
        <taxon>Amorphothecaceae</taxon>
        <taxon>Amorphotheca</taxon>
    </lineage>
</organism>
<feature type="domain" description="ABC transmembrane type-1" evidence="12">
    <location>
        <begin position="909"/>
        <end position="1182"/>
    </location>
</feature>
<feature type="transmembrane region" description="Helical" evidence="10">
    <location>
        <begin position="106"/>
        <end position="125"/>
    </location>
</feature>
<evidence type="ECO:0000259" key="12">
    <source>
        <dbReference type="PROSITE" id="PS50929"/>
    </source>
</evidence>
<evidence type="ECO:0000259" key="11">
    <source>
        <dbReference type="PROSITE" id="PS50893"/>
    </source>
</evidence>
<keyword evidence="6" id="KW-0067">ATP-binding</keyword>
<dbReference type="CDD" id="cd18580">
    <property type="entry name" value="ABC_6TM_ABCC_D2"/>
    <property type="match status" value="1"/>
</dbReference>
<feature type="transmembrane region" description="Helical" evidence="10">
    <location>
        <begin position="1011"/>
        <end position="1034"/>
    </location>
</feature>
<proteinExistence type="predicted"/>
<keyword evidence="3" id="KW-1003">Cell membrane</keyword>
<dbReference type="CDD" id="cd18579">
    <property type="entry name" value="ABC_6TM_ABCC_D1"/>
    <property type="match status" value="1"/>
</dbReference>
<dbReference type="Pfam" id="PF00005">
    <property type="entry name" value="ABC_tran"/>
    <property type="match status" value="2"/>
</dbReference>
<evidence type="ECO:0000256" key="3">
    <source>
        <dbReference type="ARBA" id="ARBA00022475"/>
    </source>
</evidence>
<evidence type="ECO:0000256" key="5">
    <source>
        <dbReference type="ARBA" id="ARBA00022741"/>
    </source>
</evidence>
<evidence type="ECO:0000256" key="2">
    <source>
        <dbReference type="ARBA" id="ARBA00022448"/>
    </source>
</evidence>
<protein>
    <recommendedName>
        <fullName evidence="15">ABC transporter</fullName>
    </recommendedName>
</protein>
<keyword evidence="5" id="KW-0547">Nucleotide-binding</keyword>
<accession>A0A2T3APY8</accession>